<dbReference type="Proteomes" id="UP000632063">
    <property type="component" value="Unassembled WGS sequence"/>
</dbReference>
<dbReference type="EMBL" id="JACYXI010000006">
    <property type="protein sequence ID" value="MBD8892007.1"/>
    <property type="molecule type" value="Genomic_DNA"/>
</dbReference>
<evidence type="ECO:0000313" key="2">
    <source>
        <dbReference type="EMBL" id="MBD8892007.1"/>
    </source>
</evidence>
<keyword evidence="1" id="KW-1133">Transmembrane helix</keyword>
<sequence>MDFLDSIKNKIPAIGFISLLLSATYHAGLLNAAASIDIISSLSYQDIIIASLYIFPILLSSFYAISAIKDIIYLEGKFDKWWKYGILFLIFTLGLASFYLEGNQPSSFTWILLIFSASPLIYKIIKKLNKKS</sequence>
<evidence type="ECO:0000256" key="1">
    <source>
        <dbReference type="SAM" id="Phobius"/>
    </source>
</evidence>
<dbReference type="RefSeq" id="WP_192148141.1">
    <property type="nucleotide sequence ID" value="NZ_JACYXI010000006.1"/>
</dbReference>
<gene>
    <name evidence="2" type="ORF">IG616_10630</name>
</gene>
<reference evidence="3" key="1">
    <citation type="submission" date="2020-09" db="EMBL/GenBank/DDBJ databases">
        <title>The genome sequence of strain Labrenzia suaedae 4C16A.</title>
        <authorList>
            <person name="Liu Y."/>
        </authorList>
    </citation>
    <scope>NUCLEOTIDE SEQUENCE [LARGE SCALE GENOMIC DNA]</scope>
    <source>
        <strain evidence="3">4C16A</strain>
    </source>
</reference>
<reference evidence="2 3" key="2">
    <citation type="journal article" date="2021" name="Int. J. Syst. Evol. Microbiol.">
        <title>Roseibium litorale sp. nov., isolated from a tidal flat sediment and proposal for the reclassification of Labrenzia polysiphoniae as Roseibium polysiphoniae comb. nov.</title>
        <authorList>
            <person name="Liu Y."/>
            <person name="Pei T."/>
            <person name="Du J."/>
            <person name="Chao M."/>
            <person name="Deng M.R."/>
            <person name="Zhu H."/>
        </authorList>
    </citation>
    <scope>NUCLEOTIDE SEQUENCE [LARGE SCALE GENOMIC DNA]</scope>
    <source>
        <strain evidence="2 3">4C16A</strain>
    </source>
</reference>
<keyword evidence="3" id="KW-1185">Reference proteome</keyword>
<keyword evidence="1" id="KW-0472">Membrane</keyword>
<protein>
    <submittedName>
        <fullName evidence="2">Uncharacterized protein</fullName>
    </submittedName>
</protein>
<proteinExistence type="predicted"/>
<feature type="transmembrane region" description="Helical" evidence="1">
    <location>
        <begin position="48"/>
        <end position="69"/>
    </location>
</feature>
<comment type="caution">
    <text evidence="2">The sequence shown here is derived from an EMBL/GenBank/DDBJ whole genome shotgun (WGS) entry which is preliminary data.</text>
</comment>
<evidence type="ECO:0000313" key="3">
    <source>
        <dbReference type="Proteomes" id="UP000632063"/>
    </source>
</evidence>
<name>A0ABR9CMD0_9HYPH</name>
<feature type="transmembrane region" description="Helical" evidence="1">
    <location>
        <begin position="81"/>
        <end position="100"/>
    </location>
</feature>
<keyword evidence="1" id="KW-0812">Transmembrane</keyword>
<feature type="transmembrane region" description="Helical" evidence="1">
    <location>
        <begin position="106"/>
        <end position="125"/>
    </location>
</feature>
<accession>A0ABR9CMD0</accession>
<organism evidence="2 3">
    <name type="scientific">Roseibium litorale</name>
    <dbReference type="NCBI Taxonomy" id="2803841"/>
    <lineage>
        <taxon>Bacteria</taxon>
        <taxon>Pseudomonadati</taxon>
        <taxon>Pseudomonadota</taxon>
        <taxon>Alphaproteobacteria</taxon>
        <taxon>Hyphomicrobiales</taxon>
        <taxon>Stappiaceae</taxon>
        <taxon>Roseibium</taxon>
    </lineage>
</organism>